<accession>G0WCR6</accession>
<dbReference type="Pfam" id="PF09949">
    <property type="entry name" value="APP1_cat"/>
    <property type="match status" value="1"/>
</dbReference>
<reference evidence="3 4" key="1">
    <citation type="journal article" date="2011" name="Proc. Natl. Acad. Sci. U.S.A.">
        <title>Evolutionary erosion of yeast sex chromosomes by mating-type switching accidents.</title>
        <authorList>
            <person name="Gordon J.L."/>
            <person name="Armisen D."/>
            <person name="Proux-Wera E."/>
            <person name="Oheigeartaigh S.S."/>
            <person name="Byrne K.P."/>
            <person name="Wolfe K.H."/>
        </authorList>
    </citation>
    <scope>NUCLEOTIDE SEQUENCE [LARGE SCALE GENOMIC DNA]</scope>
    <source>
        <strain evidence="4">ATCC 10597 / BCRC 20456 / CBS 421 / NBRC 0211 / NRRL Y-12639</strain>
    </source>
</reference>
<proteinExistence type="predicted"/>
<organism evidence="3 4">
    <name type="scientific">Naumovozyma dairenensis (strain ATCC 10597 / BCRC 20456 / CBS 421 / NBRC 0211 / NRRL Y-12639)</name>
    <name type="common">Saccharomyces dairenensis</name>
    <dbReference type="NCBI Taxonomy" id="1071378"/>
    <lineage>
        <taxon>Eukaryota</taxon>
        <taxon>Fungi</taxon>
        <taxon>Dikarya</taxon>
        <taxon>Ascomycota</taxon>
        <taxon>Saccharomycotina</taxon>
        <taxon>Saccharomycetes</taxon>
        <taxon>Saccharomycetales</taxon>
        <taxon>Saccharomycetaceae</taxon>
        <taxon>Naumovozyma</taxon>
    </lineage>
</organism>
<sequence>MDNTHRDKEEDAGIVRNNSETTTTMNKRQRFYNLMKNTREVYIPNLKSTISQQFESATNVNDSLRNGLTSPSLSTTTSNNNNNAVTTQQLWPKDLKFQCYPTYTTWNYQIQSLQTFIRFNVYTPGNQASRKNRFILKLCGQYLKTNNNNINNSIAINNNKNNTNNEEEEDNDDLTINSQPSYTPTPQPLPLTGTITTRENNINNAPMDEVQVLQKRISGFFARRIIGIPLTIELIGNDPQRDYLKLHEITDQSGNIRQKKKLPTKFNPRNIIISIDNIPAAAPTITTTTTSKDEPLKIEYPINLIKQGGIGLISDIDDTIKHTGITGDRRSMFRNVFIHDIKSWLIDGMPLWYNTLRDIKNADFFYVSNSPLQMFPILQEFITGNYPDGPLFLKQYSGNFLASLMTSSANRKLQPITNILNDFPKKKFILVGDSGEMDFEAYISIAMTFPEQIAGIYIRCCSNSLSDSGERSHEEKVMNDINDILKENYHPKPGKTLKKDTKISESTNNNISPPRRSSPLIPPVVPSRKNIELSPKQKEMIQLSRRGPNNIITTNDNNNNNNNNNNTRPASSKLRSRPPPPPIPTPRNTSSSSEAALNVTISNTSTNGSSLSSSSSFLSSSSSIEESGYQLPSSQDDYGNFQTTTTTTATGFVDTKAENWKRRVCVGIEKLNNLHDHDTMGNNTDNFIKPKLLFFMEPGVALEVCLQGTKDIE</sequence>
<protein>
    <recommendedName>
        <fullName evidence="2">Phosphatidate phosphatase APP1 catalytic domain-containing protein</fullName>
    </recommendedName>
</protein>
<feature type="region of interest" description="Disordered" evidence="1">
    <location>
        <begin position="486"/>
        <end position="594"/>
    </location>
</feature>
<dbReference type="GO" id="GO:0008195">
    <property type="term" value="F:phosphatidate phosphatase activity"/>
    <property type="evidence" value="ECO:0007669"/>
    <property type="project" value="EnsemblFungi"/>
</dbReference>
<dbReference type="OMA" id="IYIRCCK"/>
<dbReference type="InterPro" id="IPR052935">
    <property type="entry name" value="Mg2+_PAP"/>
</dbReference>
<gene>
    <name evidence="3" type="primary">NDAI0F02590</name>
    <name evidence="3" type="ordered locus">NDAI_0F02590</name>
</gene>
<dbReference type="GeneID" id="11496915"/>
<dbReference type="GO" id="GO:0030479">
    <property type="term" value="C:actin cortical patch"/>
    <property type="evidence" value="ECO:0007669"/>
    <property type="project" value="EnsemblFungi"/>
</dbReference>
<dbReference type="EMBL" id="HE580272">
    <property type="protein sequence ID" value="CCD25577.1"/>
    <property type="molecule type" value="Genomic_DNA"/>
</dbReference>
<dbReference type="eggNOG" id="ENOG502QT5E">
    <property type="taxonomic scope" value="Eukaryota"/>
</dbReference>
<dbReference type="GO" id="GO:0006629">
    <property type="term" value="P:lipid metabolic process"/>
    <property type="evidence" value="ECO:0007669"/>
    <property type="project" value="EnsemblFungi"/>
</dbReference>
<feature type="region of interest" description="Disordered" evidence="1">
    <location>
        <begin position="1"/>
        <end position="21"/>
    </location>
</feature>
<name>G0WCR6_NAUDC</name>
<dbReference type="RefSeq" id="XP_003670820.1">
    <property type="nucleotide sequence ID" value="XM_003670772.1"/>
</dbReference>
<dbReference type="STRING" id="1071378.G0WCR6"/>
<feature type="domain" description="Phosphatidate phosphatase APP1 catalytic" evidence="2">
    <location>
        <begin position="310"/>
        <end position="460"/>
    </location>
</feature>
<feature type="compositionally biased region" description="Low complexity" evidence="1">
    <location>
        <begin position="549"/>
        <end position="573"/>
    </location>
</feature>
<keyword evidence="4" id="KW-1185">Reference proteome</keyword>
<dbReference type="HOGENOM" id="CLU_022324_0_0_1"/>
<dbReference type="InterPro" id="IPR019236">
    <property type="entry name" value="APP1_cat"/>
</dbReference>
<dbReference type="KEGG" id="ndi:NDAI_0F02590"/>
<feature type="region of interest" description="Disordered" evidence="1">
    <location>
        <begin position="61"/>
        <end position="85"/>
    </location>
</feature>
<dbReference type="OrthoDB" id="541883at2759"/>
<dbReference type="PANTHER" id="PTHR28208:SF3">
    <property type="entry name" value="PHOSPHATIDATE PHOSPHATASE APP1"/>
    <property type="match status" value="1"/>
</dbReference>
<evidence type="ECO:0000313" key="3">
    <source>
        <dbReference type="EMBL" id="CCD25577.1"/>
    </source>
</evidence>
<evidence type="ECO:0000256" key="1">
    <source>
        <dbReference type="SAM" id="MobiDB-lite"/>
    </source>
</evidence>
<dbReference type="PANTHER" id="PTHR28208">
    <property type="entry name" value="PHOSPHATIDATE PHOSPHATASE APP1"/>
    <property type="match status" value="1"/>
</dbReference>
<feature type="compositionally biased region" description="Low complexity" evidence="1">
    <location>
        <begin position="66"/>
        <end position="85"/>
    </location>
</feature>
<dbReference type="Proteomes" id="UP000000689">
    <property type="component" value="Chromosome 6"/>
</dbReference>
<evidence type="ECO:0000259" key="2">
    <source>
        <dbReference type="Pfam" id="PF09949"/>
    </source>
</evidence>
<feature type="compositionally biased region" description="Low complexity" evidence="1">
    <location>
        <begin position="155"/>
        <end position="164"/>
    </location>
</feature>
<feature type="compositionally biased region" description="Basic and acidic residues" evidence="1">
    <location>
        <begin position="529"/>
        <end position="539"/>
    </location>
</feature>
<evidence type="ECO:0000313" key="4">
    <source>
        <dbReference type="Proteomes" id="UP000000689"/>
    </source>
</evidence>
<feature type="region of interest" description="Disordered" evidence="1">
    <location>
        <begin position="155"/>
        <end position="190"/>
    </location>
</feature>
<feature type="compositionally biased region" description="Basic and acidic residues" evidence="1">
    <location>
        <begin position="1"/>
        <end position="13"/>
    </location>
</feature>
<dbReference type="AlphaFoldDB" id="G0WCR6"/>